<dbReference type="GO" id="GO:0003723">
    <property type="term" value="F:RNA binding"/>
    <property type="evidence" value="ECO:0007669"/>
    <property type="project" value="TreeGrafter"/>
</dbReference>
<reference evidence="2 3" key="2">
    <citation type="journal article" date="2021" name="Genomics">
        <title>High-quality reference genome for Clonorchis sinensis.</title>
        <authorList>
            <person name="Young N.D."/>
            <person name="Stroehlein A.J."/>
            <person name="Kinkar L."/>
            <person name="Wang T."/>
            <person name="Sohn W.M."/>
            <person name="Chang B.C.H."/>
            <person name="Kaur P."/>
            <person name="Weisz D."/>
            <person name="Dudchenko O."/>
            <person name="Aiden E.L."/>
            <person name="Korhonen P.K."/>
            <person name="Gasser R.B."/>
        </authorList>
    </citation>
    <scope>NUCLEOTIDE SEQUENCE [LARGE SCALE GENOMIC DNA]</scope>
    <source>
        <strain evidence="2">Cs-k2</strain>
    </source>
</reference>
<dbReference type="EMBL" id="NIRI02000042">
    <property type="protein sequence ID" value="KAG5447748.1"/>
    <property type="molecule type" value="Genomic_DNA"/>
</dbReference>
<name>A0A419PUG8_CLOSI</name>
<dbReference type="Proteomes" id="UP000286415">
    <property type="component" value="Unassembled WGS sequence"/>
</dbReference>
<comment type="similarity">
    <text evidence="1">Belongs to the learning-associated protein family.</text>
</comment>
<comment type="caution">
    <text evidence="2">The sequence shown here is derived from an EMBL/GenBank/DDBJ whole genome shotgun (WGS) entry which is preliminary data.</text>
</comment>
<proteinExistence type="inferred from homology"/>
<dbReference type="InParanoid" id="A0A419PUG8"/>
<organism evidence="2 3">
    <name type="scientific">Clonorchis sinensis</name>
    <name type="common">Chinese liver fluke</name>
    <dbReference type="NCBI Taxonomy" id="79923"/>
    <lineage>
        <taxon>Eukaryota</taxon>
        <taxon>Metazoa</taxon>
        <taxon>Spiralia</taxon>
        <taxon>Lophotrochozoa</taxon>
        <taxon>Platyhelminthes</taxon>
        <taxon>Trematoda</taxon>
        <taxon>Digenea</taxon>
        <taxon>Opisthorchiida</taxon>
        <taxon>Opisthorchiata</taxon>
        <taxon>Opisthorchiidae</taxon>
        <taxon>Clonorchis</taxon>
    </lineage>
</organism>
<dbReference type="STRING" id="79923.A0A419PUG8"/>
<gene>
    <name evidence="2" type="ORF">CSKR_106783</name>
</gene>
<evidence type="ECO:0000313" key="3">
    <source>
        <dbReference type="Proteomes" id="UP000286415"/>
    </source>
</evidence>
<reference evidence="2 3" key="1">
    <citation type="journal article" date="2018" name="Biotechnol. Adv.">
        <title>Improved genomic resources and new bioinformatic workflow for the carcinogenic parasite Clonorchis sinensis: Biotechnological implications.</title>
        <authorList>
            <person name="Wang D."/>
            <person name="Korhonen P.K."/>
            <person name="Gasser R.B."/>
            <person name="Young N.D."/>
        </authorList>
    </citation>
    <scope>NUCLEOTIDE SEQUENCE [LARGE SCALE GENOMIC DNA]</scope>
    <source>
        <strain evidence="2">Cs-k2</strain>
    </source>
</reference>
<sequence length="283" mass="32315">MALSIDNGLITHQFISSRLQCAATYLTSPHHRRTKLWQLQPLYKYTVFTADDDVCVTFFSSSKCSLYLFGPETQKNLSAVSPFRCLTVIPPEGSTRAGILPGCPILDRGSREAEVGIRSKSKRKFRAVKRTKSLKKMKDELQNIANFDVKLVTLPFVTRNVLLTASRQEPPPVTDLADQGQKDQAEPMETSKAVSIRNEHGNYPVWMNKRERKRQIRLYRMKKRSLCYTLNFYTVVCDRRETAQWLEREFTDRRVRGSNPTSASRLPLSKLGQPGSIPALIVF</sequence>
<dbReference type="OrthoDB" id="6257894at2759"/>
<dbReference type="GO" id="GO:0005730">
    <property type="term" value="C:nucleolus"/>
    <property type="evidence" value="ECO:0007669"/>
    <property type="project" value="TreeGrafter"/>
</dbReference>
<evidence type="ECO:0000256" key="1">
    <source>
        <dbReference type="ARBA" id="ARBA00034118"/>
    </source>
</evidence>
<dbReference type="GO" id="GO:0097484">
    <property type="term" value="P:dendrite extension"/>
    <property type="evidence" value="ECO:0007669"/>
    <property type="project" value="TreeGrafter"/>
</dbReference>
<dbReference type="PANTHER" id="PTHR34253:SF1">
    <property type="entry name" value="PROTEIN LLP HOMOLOG"/>
    <property type="match status" value="1"/>
</dbReference>
<dbReference type="InterPro" id="IPR018784">
    <property type="entry name" value="LLPH-like"/>
</dbReference>
<keyword evidence="3" id="KW-1185">Reference proteome</keyword>
<dbReference type="GO" id="GO:0001099">
    <property type="term" value="F:basal RNA polymerase II transcription machinery binding"/>
    <property type="evidence" value="ECO:0007669"/>
    <property type="project" value="TreeGrafter"/>
</dbReference>
<dbReference type="AlphaFoldDB" id="A0A419PUG8"/>
<protein>
    <submittedName>
        <fullName evidence="2">Uncharacterized protein</fullName>
    </submittedName>
</protein>
<evidence type="ECO:0000313" key="2">
    <source>
        <dbReference type="EMBL" id="KAG5447748.1"/>
    </source>
</evidence>
<dbReference type="PANTHER" id="PTHR34253">
    <property type="entry name" value="PROTEIN LLP HOMOLOG"/>
    <property type="match status" value="1"/>
</dbReference>
<dbReference type="Pfam" id="PF10169">
    <property type="entry name" value="LLPH"/>
    <property type="match status" value="1"/>
</dbReference>
<accession>A0A419PUG8</accession>